<keyword evidence="3" id="KW-1185">Reference proteome</keyword>
<evidence type="ECO:0000313" key="2">
    <source>
        <dbReference type="EMBL" id="KAK5954281.1"/>
    </source>
</evidence>
<sequence length="610" mass="68693">MPPKGKRTAVPQEAFLFVNEDFSTLFRGAKNVQLDRTKQSHVQRQSLAKRCYSKQDETEPTSKASMLSDGGRSPTDSGAGPSTLKPPCGTSAANIHLSFPPSLCLPRSGVRDAHTESSLLTTQPEVETWFSTSRSPLQYPQDTSMAQHMQMVHHPFDTDPRMYSLGPPSTSVPLLGSFDLYQYHEMPSSPVLDPFINFQVALETWAPPLMRYFTTVMIPEYFYSDLKAVSLHKMRHVEELHADMRSCMSHPAEMYALLAASAGHSLSILGRIDLPGVTPQDYDRLTLVLASKSFEALRHRLANWELPHSTVMATQRMVCAAIHMSASLAVEAHHRATMSMIEQIGGLETFNDYEKERLIMHNLYYALKTLRAPDFKLTWDPGFFQNNTGFGVFSNMAQKSSCIGNQLRKIVESGAITLHPLLAQIILNLVEVQQVLNWLRTQPYRPADYRWLMQRRLAILHRVLSLRPETRTNHGELVRIALICFMVLSRVMPWSETWLHEHYIAPALRAWTTDTLEEAFAACPELLLWVMVMFGVELMPQGAEAYGTESTGLANVASLITDVGRGACVGLKIGSESQLRVTLQRMLFDEEILDERYLSFCKDRLGLGTD</sequence>
<gene>
    <name evidence="2" type="ORF">OHC33_004854</name>
</gene>
<evidence type="ECO:0000256" key="1">
    <source>
        <dbReference type="SAM" id="MobiDB-lite"/>
    </source>
</evidence>
<feature type="region of interest" description="Disordered" evidence="1">
    <location>
        <begin position="36"/>
        <end position="89"/>
    </location>
</feature>
<evidence type="ECO:0000313" key="3">
    <source>
        <dbReference type="Proteomes" id="UP001316803"/>
    </source>
</evidence>
<accession>A0AAN8FA26</accession>
<dbReference type="PANTHER" id="PTHR37540">
    <property type="entry name" value="TRANSCRIPTION FACTOR (ACR-2), PUTATIVE-RELATED-RELATED"/>
    <property type="match status" value="1"/>
</dbReference>
<reference evidence="2 3" key="1">
    <citation type="submission" date="2022-12" db="EMBL/GenBank/DDBJ databases">
        <title>Genomic features and morphological characterization of a novel Knufia sp. strain isolated from spacecraft assembly facility.</title>
        <authorList>
            <person name="Teixeira M."/>
            <person name="Chander A.M."/>
            <person name="Stajich J.E."/>
            <person name="Venkateswaran K."/>
        </authorList>
    </citation>
    <scope>NUCLEOTIDE SEQUENCE [LARGE SCALE GENOMIC DNA]</scope>
    <source>
        <strain evidence="2 3">FJI-L2-BK-P2</strain>
    </source>
</reference>
<dbReference type="Pfam" id="PF11951">
    <property type="entry name" value="Fungal_trans_2"/>
    <property type="match status" value="1"/>
</dbReference>
<dbReference type="PANTHER" id="PTHR37540:SF5">
    <property type="entry name" value="TRANSCRIPTION FACTOR DOMAIN-CONTAINING PROTEIN"/>
    <property type="match status" value="1"/>
</dbReference>
<organism evidence="2 3">
    <name type="scientific">Knufia fluminis</name>
    <dbReference type="NCBI Taxonomy" id="191047"/>
    <lineage>
        <taxon>Eukaryota</taxon>
        <taxon>Fungi</taxon>
        <taxon>Dikarya</taxon>
        <taxon>Ascomycota</taxon>
        <taxon>Pezizomycotina</taxon>
        <taxon>Eurotiomycetes</taxon>
        <taxon>Chaetothyriomycetidae</taxon>
        <taxon>Chaetothyriales</taxon>
        <taxon>Trichomeriaceae</taxon>
        <taxon>Knufia</taxon>
    </lineage>
</organism>
<dbReference type="AlphaFoldDB" id="A0AAN8FA26"/>
<proteinExistence type="predicted"/>
<dbReference type="InterPro" id="IPR021858">
    <property type="entry name" value="Fun_TF"/>
</dbReference>
<dbReference type="EMBL" id="JAKLMC020000009">
    <property type="protein sequence ID" value="KAK5954281.1"/>
    <property type="molecule type" value="Genomic_DNA"/>
</dbReference>
<comment type="caution">
    <text evidence="2">The sequence shown here is derived from an EMBL/GenBank/DDBJ whole genome shotgun (WGS) entry which is preliminary data.</text>
</comment>
<dbReference type="Proteomes" id="UP001316803">
    <property type="component" value="Unassembled WGS sequence"/>
</dbReference>
<protein>
    <submittedName>
        <fullName evidence="2">Uncharacterized protein</fullName>
    </submittedName>
</protein>
<name>A0AAN8FA26_9EURO</name>